<evidence type="ECO:0000313" key="2">
    <source>
        <dbReference type="EMBL" id="OGM78951.1"/>
    </source>
</evidence>
<dbReference type="InterPro" id="IPR002686">
    <property type="entry name" value="Transposase_17"/>
</dbReference>
<dbReference type="SMART" id="SM01321">
    <property type="entry name" value="Y1_Tnp"/>
    <property type="match status" value="1"/>
</dbReference>
<gene>
    <name evidence="2" type="ORF">A2197_01265</name>
</gene>
<protein>
    <submittedName>
        <fullName evidence="2">Transposase</fullName>
    </submittedName>
</protein>
<dbReference type="PANTHER" id="PTHR33360">
    <property type="entry name" value="TRANSPOSASE FOR INSERTION SEQUENCE ELEMENT IS200"/>
    <property type="match status" value="1"/>
</dbReference>
<accession>A0A1F8CRS0</accession>
<dbReference type="GO" id="GO:0004803">
    <property type="term" value="F:transposase activity"/>
    <property type="evidence" value="ECO:0007669"/>
    <property type="project" value="InterPro"/>
</dbReference>
<dbReference type="GO" id="GO:0006313">
    <property type="term" value="P:DNA transposition"/>
    <property type="evidence" value="ECO:0007669"/>
    <property type="project" value="InterPro"/>
</dbReference>
<dbReference type="Gene3D" id="3.30.70.1290">
    <property type="entry name" value="Transposase IS200-like"/>
    <property type="match status" value="1"/>
</dbReference>
<evidence type="ECO:0000313" key="3">
    <source>
        <dbReference type="Proteomes" id="UP000178430"/>
    </source>
</evidence>
<dbReference type="PANTHER" id="PTHR33360:SF2">
    <property type="entry name" value="TRANSPOSASE FOR INSERTION SEQUENCE ELEMENT IS200"/>
    <property type="match status" value="1"/>
</dbReference>
<dbReference type="GO" id="GO:0003677">
    <property type="term" value="F:DNA binding"/>
    <property type="evidence" value="ECO:0007669"/>
    <property type="project" value="InterPro"/>
</dbReference>
<feature type="domain" description="Transposase IS200-like" evidence="1">
    <location>
        <begin position="11"/>
        <end position="130"/>
    </location>
</feature>
<dbReference type="Proteomes" id="UP000178430">
    <property type="component" value="Unassembled WGS sequence"/>
</dbReference>
<organism evidence="2 3">
    <name type="scientific">Candidatus Woesebacteria bacterium RIFOXYA1_FULL_48_16</name>
    <dbReference type="NCBI Taxonomy" id="1802535"/>
    <lineage>
        <taxon>Bacteria</taxon>
        <taxon>Candidatus Woeseibacteriota</taxon>
    </lineage>
</organism>
<dbReference type="InterPro" id="IPR036515">
    <property type="entry name" value="Transposase_17_sf"/>
</dbReference>
<name>A0A1F8CRS0_9BACT</name>
<comment type="caution">
    <text evidence="2">The sequence shown here is derived from an EMBL/GenBank/DDBJ whole genome shotgun (WGS) entry which is preliminary data.</text>
</comment>
<dbReference type="EMBL" id="MGHV01000016">
    <property type="protein sequence ID" value="OGM78951.1"/>
    <property type="molecule type" value="Genomic_DNA"/>
</dbReference>
<sequence>MQLYRKGAHTLFDCKYHLVWITKYRKPILVGRVGIRVRDLIREICGEHSIQIIRGHVSKDHIHIFISMPPQISVSKIAQYLKGKTSRKLLQESASLRKQYWGQHLWSRGYFAATSGSITDEMIMEYIENQDEDGAKRGDNFTTLDT</sequence>
<dbReference type="Pfam" id="PF01797">
    <property type="entry name" value="Y1_Tnp"/>
    <property type="match status" value="1"/>
</dbReference>
<evidence type="ECO:0000259" key="1">
    <source>
        <dbReference type="SMART" id="SM01321"/>
    </source>
</evidence>
<dbReference type="AlphaFoldDB" id="A0A1F8CRS0"/>
<proteinExistence type="predicted"/>
<reference evidence="2 3" key="1">
    <citation type="journal article" date="2016" name="Nat. Commun.">
        <title>Thousands of microbial genomes shed light on interconnected biogeochemical processes in an aquifer system.</title>
        <authorList>
            <person name="Anantharaman K."/>
            <person name="Brown C.T."/>
            <person name="Hug L.A."/>
            <person name="Sharon I."/>
            <person name="Castelle C.J."/>
            <person name="Probst A.J."/>
            <person name="Thomas B.C."/>
            <person name="Singh A."/>
            <person name="Wilkins M.J."/>
            <person name="Karaoz U."/>
            <person name="Brodie E.L."/>
            <person name="Williams K.H."/>
            <person name="Hubbard S.S."/>
            <person name="Banfield J.F."/>
        </authorList>
    </citation>
    <scope>NUCLEOTIDE SEQUENCE [LARGE SCALE GENOMIC DNA]</scope>
</reference>
<dbReference type="NCBIfam" id="NF033573">
    <property type="entry name" value="transpos_IS200"/>
    <property type="match status" value="1"/>
</dbReference>
<dbReference type="SUPFAM" id="SSF143422">
    <property type="entry name" value="Transposase IS200-like"/>
    <property type="match status" value="1"/>
</dbReference>